<sequence length="100" mass="10820">MEMLKLDLKAIPRELKDRLPQDFINAVEKFSNTVLSPLYTASIIILEDEAKALLSSAIETIAKLKAEGLSEYEATKAAGKDLAKLRIEALISMITGGGNG</sequence>
<evidence type="ECO:0000313" key="1">
    <source>
        <dbReference type="EMBL" id="MPN56700.1"/>
    </source>
</evidence>
<dbReference type="EMBL" id="VSSQ01127344">
    <property type="protein sequence ID" value="MPN56700.1"/>
    <property type="molecule type" value="Genomic_DNA"/>
</dbReference>
<name>A0A645J0L9_9ZZZZ</name>
<comment type="caution">
    <text evidence="1">The sequence shown here is derived from an EMBL/GenBank/DDBJ whole genome shotgun (WGS) entry which is preliminary data.</text>
</comment>
<accession>A0A645J0L9</accession>
<proteinExistence type="predicted"/>
<protein>
    <submittedName>
        <fullName evidence="1">Uncharacterized protein</fullName>
    </submittedName>
</protein>
<organism evidence="1">
    <name type="scientific">bioreactor metagenome</name>
    <dbReference type="NCBI Taxonomy" id="1076179"/>
    <lineage>
        <taxon>unclassified sequences</taxon>
        <taxon>metagenomes</taxon>
        <taxon>ecological metagenomes</taxon>
    </lineage>
</organism>
<reference evidence="1" key="1">
    <citation type="submission" date="2019-08" db="EMBL/GenBank/DDBJ databases">
        <authorList>
            <person name="Kucharzyk K."/>
            <person name="Murdoch R.W."/>
            <person name="Higgins S."/>
            <person name="Loffler F."/>
        </authorList>
    </citation>
    <scope>NUCLEOTIDE SEQUENCE</scope>
</reference>
<gene>
    <name evidence="1" type="ORF">SDC9_204391</name>
</gene>
<dbReference type="AlphaFoldDB" id="A0A645J0L9"/>